<reference evidence="1" key="3">
    <citation type="submission" date="2020-06" db="EMBL/GenBank/DDBJ databases">
        <title>Helianthus annuus Genome sequencing and assembly Release 2.</title>
        <authorList>
            <person name="Gouzy J."/>
            <person name="Langlade N."/>
            <person name="Munos S."/>
        </authorList>
    </citation>
    <scope>NUCLEOTIDE SEQUENCE</scope>
    <source>
        <tissue evidence="1">Leaves</tissue>
    </source>
</reference>
<proteinExistence type="predicted"/>
<gene>
    <name evidence="2" type="ORF">HannXRQ_Chr15g0495471</name>
    <name evidence="1" type="ORF">HanXRQr2_Chr15g0719561</name>
</gene>
<evidence type="ECO:0000313" key="1">
    <source>
        <dbReference type="EMBL" id="KAF5766789.1"/>
    </source>
</evidence>
<dbReference type="EMBL" id="MNCJ02000330">
    <property type="protein sequence ID" value="KAF5766789.1"/>
    <property type="molecule type" value="Genomic_DNA"/>
</dbReference>
<reference evidence="2" key="2">
    <citation type="submission" date="2017-02" db="EMBL/GenBank/DDBJ databases">
        <title>Sunflower complete genome.</title>
        <authorList>
            <person name="Langlade N."/>
            <person name="Munos S."/>
        </authorList>
    </citation>
    <scope>NUCLEOTIDE SEQUENCE [LARGE SCALE GENOMIC DNA]</scope>
    <source>
        <tissue evidence="2">Leaves</tissue>
    </source>
</reference>
<organism evidence="2 3">
    <name type="scientific">Helianthus annuus</name>
    <name type="common">Common sunflower</name>
    <dbReference type="NCBI Taxonomy" id="4232"/>
    <lineage>
        <taxon>Eukaryota</taxon>
        <taxon>Viridiplantae</taxon>
        <taxon>Streptophyta</taxon>
        <taxon>Embryophyta</taxon>
        <taxon>Tracheophyta</taxon>
        <taxon>Spermatophyta</taxon>
        <taxon>Magnoliopsida</taxon>
        <taxon>eudicotyledons</taxon>
        <taxon>Gunneridae</taxon>
        <taxon>Pentapetalae</taxon>
        <taxon>asterids</taxon>
        <taxon>campanulids</taxon>
        <taxon>Asterales</taxon>
        <taxon>Asteraceae</taxon>
        <taxon>Asteroideae</taxon>
        <taxon>Heliantheae alliance</taxon>
        <taxon>Heliantheae</taxon>
        <taxon>Helianthus</taxon>
    </lineage>
</organism>
<reference evidence="1 3" key="1">
    <citation type="journal article" date="2017" name="Nature">
        <title>The sunflower genome provides insights into oil metabolism, flowering and Asterid evolution.</title>
        <authorList>
            <person name="Badouin H."/>
            <person name="Gouzy J."/>
            <person name="Grassa C.J."/>
            <person name="Murat F."/>
            <person name="Staton S.E."/>
            <person name="Cottret L."/>
            <person name="Lelandais-Briere C."/>
            <person name="Owens G.L."/>
            <person name="Carrere S."/>
            <person name="Mayjonade B."/>
            <person name="Legrand L."/>
            <person name="Gill N."/>
            <person name="Kane N.C."/>
            <person name="Bowers J.E."/>
            <person name="Hubner S."/>
            <person name="Bellec A."/>
            <person name="Berard A."/>
            <person name="Berges H."/>
            <person name="Blanchet N."/>
            <person name="Boniface M.C."/>
            <person name="Brunel D."/>
            <person name="Catrice O."/>
            <person name="Chaidir N."/>
            <person name="Claudel C."/>
            <person name="Donnadieu C."/>
            <person name="Faraut T."/>
            <person name="Fievet G."/>
            <person name="Helmstetter N."/>
            <person name="King M."/>
            <person name="Knapp S.J."/>
            <person name="Lai Z."/>
            <person name="Le Paslier M.C."/>
            <person name="Lippi Y."/>
            <person name="Lorenzon L."/>
            <person name="Mandel J.R."/>
            <person name="Marage G."/>
            <person name="Marchand G."/>
            <person name="Marquand E."/>
            <person name="Bret-Mestries E."/>
            <person name="Morien E."/>
            <person name="Nambeesan S."/>
            <person name="Nguyen T."/>
            <person name="Pegot-Espagnet P."/>
            <person name="Pouilly N."/>
            <person name="Raftis F."/>
            <person name="Sallet E."/>
            <person name="Schiex T."/>
            <person name="Thomas J."/>
            <person name="Vandecasteele C."/>
            <person name="Vares D."/>
            <person name="Vear F."/>
            <person name="Vautrin S."/>
            <person name="Crespi M."/>
            <person name="Mangin B."/>
            <person name="Burke J.M."/>
            <person name="Salse J."/>
            <person name="Munos S."/>
            <person name="Vincourt P."/>
            <person name="Rieseberg L.H."/>
            <person name="Langlade N.B."/>
        </authorList>
    </citation>
    <scope>NUCLEOTIDE SEQUENCE [LARGE SCALE GENOMIC DNA]</scope>
    <source>
        <strain evidence="3">cv. SF193</strain>
        <tissue evidence="1">Leaves</tissue>
    </source>
</reference>
<name>A0A251SCH2_HELAN</name>
<accession>A0A251SCH2</accession>
<keyword evidence="3" id="KW-1185">Reference proteome</keyword>
<sequence>MRQRWPLQSWRVATGFSMLRDWLGLHSTSRPTMGEWFRRWVSEIHVSTNEGVSVTMVEMVWWKNVTS</sequence>
<dbReference type="EMBL" id="CM007904">
    <property type="protein sequence ID" value="OTF96557.1"/>
    <property type="molecule type" value="Genomic_DNA"/>
</dbReference>
<dbReference type="Gramene" id="mRNA:HanXRQr2_Chr15g0719561">
    <property type="protein sequence ID" value="CDS:HanXRQr2_Chr15g0719561.1"/>
    <property type="gene ID" value="HanXRQr2_Chr15g0719561"/>
</dbReference>
<dbReference type="Proteomes" id="UP000215914">
    <property type="component" value="Chromosome 15"/>
</dbReference>
<dbReference type="InParanoid" id="A0A251SCH2"/>
<evidence type="ECO:0000313" key="2">
    <source>
        <dbReference type="EMBL" id="OTF96557.1"/>
    </source>
</evidence>
<evidence type="ECO:0000313" key="3">
    <source>
        <dbReference type="Proteomes" id="UP000215914"/>
    </source>
</evidence>
<protein>
    <submittedName>
        <fullName evidence="2">Uncharacterized protein</fullName>
    </submittedName>
</protein>
<dbReference type="AlphaFoldDB" id="A0A251SCH2"/>